<keyword evidence="3 9" id="KW-0813">Transport</keyword>
<feature type="transmembrane region" description="Helical" evidence="11">
    <location>
        <begin position="334"/>
        <end position="355"/>
    </location>
</feature>
<dbReference type="PANTHER" id="PTHR48022">
    <property type="entry name" value="PLASTIDIC GLUCOSE TRANSPORTER 4"/>
    <property type="match status" value="1"/>
</dbReference>
<evidence type="ECO:0000256" key="1">
    <source>
        <dbReference type="ARBA" id="ARBA00004141"/>
    </source>
</evidence>
<organism evidence="13 14">
    <name type="scientific">Babjeviella inositovora NRRL Y-12698</name>
    <dbReference type="NCBI Taxonomy" id="984486"/>
    <lineage>
        <taxon>Eukaryota</taxon>
        <taxon>Fungi</taxon>
        <taxon>Dikarya</taxon>
        <taxon>Ascomycota</taxon>
        <taxon>Saccharomycotina</taxon>
        <taxon>Pichiomycetes</taxon>
        <taxon>Serinales incertae sedis</taxon>
        <taxon>Babjeviella</taxon>
    </lineage>
</organism>
<feature type="transmembrane region" description="Helical" evidence="11">
    <location>
        <begin position="436"/>
        <end position="452"/>
    </location>
</feature>
<comment type="similarity">
    <text evidence="2 9">Belongs to the major facilitator superfamily. Sugar transporter (TC 2.A.1.1) family.</text>
</comment>
<feature type="transmembrane region" description="Helical" evidence="11">
    <location>
        <begin position="464"/>
        <end position="480"/>
    </location>
</feature>
<feature type="transmembrane region" description="Helical" evidence="11">
    <location>
        <begin position="214"/>
        <end position="235"/>
    </location>
</feature>
<evidence type="ECO:0000256" key="8">
    <source>
        <dbReference type="ARBA" id="ARBA00026248"/>
    </source>
</evidence>
<keyword evidence="6 11" id="KW-1133">Transmembrane helix</keyword>
<accession>A0A1E3QRV4</accession>
<evidence type="ECO:0000256" key="3">
    <source>
        <dbReference type="ARBA" id="ARBA00022448"/>
    </source>
</evidence>
<dbReference type="GeneID" id="30149997"/>
<dbReference type="GO" id="GO:0016020">
    <property type="term" value="C:membrane"/>
    <property type="evidence" value="ECO:0007669"/>
    <property type="project" value="UniProtKB-SubCell"/>
</dbReference>
<dbReference type="AlphaFoldDB" id="A0A1E3QRV4"/>
<dbReference type="OrthoDB" id="6612291at2759"/>
<feature type="transmembrane region" description="Helical" evidence="11">
    <location>
        <begin position="175"/>
        <end position="194"/>
    </location>
</feature>
<keyword evidence="4" id="KW-0762">Sugar transport</keyword>
<evidence type="ECO:0000313" key="14">
    <source>
        <dbReference type="Proteomes" id="UP000094336"/>
    </source>
</evidence>
<evidence type="ECO:0000256" key="5">
    <source>
        <dbReference type="ARBA" id="ARBA00022692"/>
    </source>
</evidence>
<dbReference type="InterPro" id="IPR050360">
    <property type="entry name" value="MFS_Sugar_Transporters"/>
</dbReference>
<dbReference type="Gene3D" id="1.20.1250.20">
    <property type="entry name" value="MFS general substrate transporter like domains"/>
    <property type="match status" value="1"/>
</dbReference>
<evidence type="ECO:0000256" key="4">
    <source>
        <dbReference type="ARBA" id="ARBA00022597"/>
    </source>
</evidence>
<dbReference type="GO" id="GO:0000023">
    <property type="term" value="P:maltose metabolic process"/>
    <property type="evidence" value="ECO:0007669"/>
    <property type="project" value="UniProtKB-KW"/>
</dbReference>
<evidence type="ECO:0000256" key="10">
    <source>
        <dbReference type="SAM" id="MobiDB-lite"/>
    </source>
</evidence>
<evidence type="ECO:0000256" key="6">
    <source>
        <dbReference type="ARBA" id="ARBA00022989"/>
    </source>
</evidence>
<feature type="transmembrane region" description="Helical" evidence="11">
    <location>
        <begin position="89"/>
        <end position="109"/>
    </location>
</feature>
<feature type="domain" description="Major facilitator superfamily (MFS) profile" evidence="12">
    <location>
        <begin position="40"/>
        <end position="486"/>
    </location>
</feature>
<comment type="subcellular location">
    <subcellularLocation>
        <location evidence="1">Membrane</location>
        <topology evidence="1">Multi-pass membrane protein</topology>
    </subcellularLocation>
</comment>
<dbReference type="InterPro" id="IPR036259">
    <property type="entry name" value="MFS_trans_sf"/>
</dbReference>
<dbReference type="FunFam" id="1.20.1250.20:FF:000254">
    <property type="entry name" value="MAL31p Maltose permease"/>
    <property type="match status" value="1"/>
</dbReference>
<dbReference type="InterPro" id="IPR003663">
    <property type="entry name" value="Sugar/inositol_transpt"/>
</dbReference>
<dbReference type="EMBL" id="KV454430">
    <property type="protein sequence ID" value="ODQ80425.1"/>
    <property type="molecule type" value="Genomic_DNA"/>
</dbReference>
<dbReference type="InterPro" id="IPR005828">
    <property type="entry name" value="MFS_sugar_transport-like"/>
</dbReference>
<keyword evidence="7 11" id="KW-0472">Membrane</keyword>
<dbReference type="InterPro" id="IPR020846">
    <property type="entry name" value="MFS_dom"/>
</dbReference>
<feature type="transmembrane region" description="Helical" evidence="11">
    <location>
        <begin position="301"/>
        <end position="322"/>
    </location>
</feature>
<evidence type="ECO:0000259" key="12">
    <source>
        <dbReference type="PROSITE" id="PS50850"/>
    </source>
</evidence>
<sequence>MEDYIAKFLGISSDAQANETQEKTMLLKQGLKTFPKAALWSIVLSTAIIMEGYDTSLLNSFYGLSAFQKKFGVPSKKGGYQIEPKWQTALSMCANVGEILGLFAAGFIVDRVGYRWTLIGSLTMVIGFIFILFFAENLGMLAAGEILLGLPWGAFQTLTVSYASEVCPLVLRFYLTTYVNICWVIGQLIASGVLKSYVGSKSKWAYKVPFALQWIWPVPIMIGIYLAPESPWWLVKKGRVSEARKSIGRLISENELIPDKSVLADAMTAKIQLANEEEAALVAGLSYTDCFKGVNWRRTRVGAMVWLVQHISGGALSGYSTYFYEQAGLDKSNAFTFTIVQYSLGLIGTIGSWFLSQKVGRFKIYFFGLCAQASILILIGILGCLSAKSASWGIGSLLLVFVFVYDLAVGPTCYCLVTEIPSVRLRTKSVIISRNVYNVAGIFNAVVTPYMLNPDAWNWKAKTGFFWAGSAILSAVWCWFELPETKGRTFAELDTLFKNKVKARDFVKTEITTFDAQEMMVRLGEEGLKKVVQDTEGSTTGYDNGREYSPQASP</sequence>
<dbReference type="STRING" id="984486.A0A1E3QRV4"/>
<feature type="transmembrane region" description="Helical" evidence="11">
    <location>
        <begin position="362"/>
        <end position="382"/>
    </location>
</feature>
<dbReference type="RefSeq" id="XP_018985753.1">
    <property type="nucleotide sequence ID" value="XM_019132144.1"/>
</dbReference>
<feature type="transmembrane region" description="Helical" evidence="11">
    <location>
        <begin position="141"/>
        <end position="163"/>
    </location>
</feature>
<dbReference type="PROSITE" id="PS00217">
    <property type="entry name" value="SUGAR_TRANSPORT_2"/>
    <property type="match status" value="1"/>
</dbReference>
<dbReference type="SUPFAM" id="SSF103473">
    <property type="entry name" value="MFS general substrate transporter"/>
    <property type="match status" value="1"/>
</dbReference>
<dbReference type="Proteomes" id="UP000094336">
    <property type="component" value="Unassembled WGS sequence"/>
</dbReference>
<evidence type="ECO:0000256" key="9">
    <source>
        <dbReference type="RuleBase" id="RU003346"/>
    </source>
</evidence>
<keyword evidence="8" id="KW-0462">Maltose metabolism</keyword>
<evidence type="ECO:0000256" key="7">
    <source>
        <dbReference type="ARBA" id="ARBA00023136"/>
    </source>
</evidence>
<keyword evidence="5 11" id="KW-0812">Transmembrane</keyword>
<dbReference type="PANTHER" id="PTHR48022:SF5">
    <property type="entry name" value="ALPHA-GLUCOSIDES PERMEASE MPH2-RELATED"/>
    <property type="match status" value="1"/>
</dbReference>
<evidence type="ECO:0000256" key="2">
    <source>
        <dbReference type="ARBA" id="ARBA00010992"/>
    </source>
</evidence>
<proteinExistence type="inferred from homology"/>
<protein>
    <recommendedName>
        <fullName evidence="12">Major facilitator superfamily (MFS) profile domain-containing protein</fullName>
    </recommendedName>
</protein>
<dbReference type="NCBIfam" id="TIGR00879">
    <property type="entry name" value="SP"/>
    <property type="match status" value="1"/>
</dbReference>
<feature type="transmembrane region" description="Helical" evidence="11">
    <location>
        <begin position="394"/>
        <end position="416"/>
    </location>
</feature>
<dbReference type="InterPro" id="IPR005829">
    <property type="entry name" value="Sugar_transporter_CS"/>
</dbReference>
<dbReference type="GO" id="GO:0005351">
    <property type="term" value="F:carbohydrate:proton symporter activity"/>
    <property type="evidence" value="ECO:0007669"/>
    <property type="project" value="TreeGrafter"/>
</dbReference>
<dbReference type="Pfam" id="PF00083">
    <property type="entry name" value="Sugar_tr"/>
    <property type="match status" value="1"/>
</dbReference>
<reference evidence="14" key="1">
    <citation type="submission" date="2016-05" db="EMBL/GenBank/DDBJ databases">
        <title>Comparative genomics of biotechnologically important yeasts.</title>
        <authorList>
            <consortium name="DOE Joint Genome Institute"/>
            <person name="Riley R."/>
            <person name="Haridas S."/>
            <person name="Wolfe K.H."/>
            <person name="Lopes M.R."/>
            <person name="Hittinger C.T."/>
            <person name="Goker M."/>
            <person name="Salamov A."/>
            <person name="Wisecaver J."/>
            <person name="Long T.M."/>
            <person name="Aerts A.L."/>
            <person name="Barry K."/>
            <person name="Choi C."/>
            <person name="Clum A."/>
            <person name="Coughlan A.Y."/>
            <person name="Deshpande S."/>
            <person name="Douglass A.P."/>
            <person name="Hanson S.J."/>
            <person name="Klenk H.-P."/>
            <person name="Labutti K."/>
            <person name="Lapidus A."/>
            <person name="Lindquist E."/>
            <person name="Lipzen A."/>
            <person name="Meier-Kolthoff J.P."/>
            <person name="Ohm R.A."/>
            <person name="Otillar R.P."/>
            <person name="Pangilinan J."/>
            <person name="Peng Y."/>
            <person name="Rokas A."/>
            <person name="Rosa C.A."/>
            <person name="Scheuner C."/>
            <person name="Sibirny A.A."/>
            <person name="Slot J.C."/>
            <person name="Stielow J.B."/>
            <person name="Sun H."/>
            <person name="Kurtzman C.P."/>
            <person name="Blackwell M."/>
            <person name="Grigoriev I.V."/>
            <person name="Jeffries T.W."/>
        </authorList>
    </citation>
    <scope>NUCLEOTIDE SEQUENCE [LARGE SCALE GENOMIC DNA]</scope>
    <source>
        <strain evidence="14">NRRL Y-12698</strain>
    </source>
</reference>
<feature type="transmembrane region" description="Helical" evidence="11">
    <location>
        <begin position="116"/>
        <end position="135"/>
    </location>
</feature>
<feature type="region of interest" description="Disordered" evidence="10">
    <location>
        <begin position="534"/>
        <end position="554"/>
    </location>
</feature>
<keyword evidence="14" id="KW-1185">Reference proteome</keyword>
<evidence type="ECO:0000313" key="13">
    <source>
        <dbReference type="EMBL" id="ODQ80425.1"/>
    </source>
</evidence>
<evidence type="ECO:0000256" key="11">
    <source>
        <dbReference type="SAM" id="Phobius"/>
    </source>
</evidence>
<dbReference type="PROSITE" id="PS50850">
    <property type="entry name" value="MFS"/>
    <property type="match status" value="1"/>
</dbReference>
<gene>
    <name evidence="13" type="ORF">BABINDRAFT_48916</name>
</gene>
<name>A0A1E3QRV4_9ASCO</name>